<feature type="compositionally biased region" description="Low complexity" evidence="1">
    <location>
        <begin position="138"/>
        <end position="166"/>
    </location>
</feature>
<feature type="region of interest" description="Disordered" evidence="1">
    <location>
        <begin position="188"/>
        <end position="208"/>
    </location>
</feature>
<feature type="transmembrane region" description="Helical" evidence="2">
    <location>
        <begin position="12"/>
        <end position="35"/>
    </location>
</feature>
<keyword evidence="4" id="KW-1185">Reference proteome</keyword>
<evidence type="ECO:0000313" key="3">
    <source>
        <dbReference type="EMBL" id="MFB2882331.1"/>
    </source>
</evidence>
<dbReference type="EMBL" id="JBHFNQ010000270">
    <property type="protein sequence ID" value="MFB2882331.1"/>
    <property type="molecule type" value="Genomic_DNA"/>
</dbReference>
<keyword evidence="2" id="KW-0472">Membrane</keyword>
<evidence type="ECO:0000313" key="4">
    <source>
        <dbReference type="Proteomes" id="UP001576774"/>
    </source>
</evidence>
<feature type="region of interest" description="Disordered" evidence="1">
    <location>
        <begin position="68"/>
        <end position="171"/>
    </location>
</feature>
<keyword evidence="2" id="KW-0812">Transmembrane</keyword>
<gene>
    <name evidence="3" type="ORF">ACE1CC_36250</name>
</gene>
<evidence type="ECO:0000256" key="1">
    <source>
        <dbReference type="SAM" id="MobiDB-lite"/>
    </source>
</evidence>
<comment type="caution">
    <text evidence="3">The sequence shown here is derived from an EMBL/GenBank/DDBJ whole genome shotgun (WGS) entry which is preliminary data.</text>
</comment>
<feature type="region of interest" description="Disordered" evidence="1">
    <location>
        <begin position="263"/>
        <end position="297"/>
    </location>
</feature>
<sequence>MSHLSPMNTVTGTMNLPLVMAALTSVGLHSLIWFYPPVVPMADKTTAAASDRRSVRVVQLTPEEILRLPEYAQQTTQPTLPLPQTQTPTNLLPSLPQAQSEITLPPPPSFPIYNPNPSPSTPAPTPKSKAPTSRRRTPTTVPKSPQSSARNNQRSNQRNNQTSQNQKPETNEKLTLEQLNLEAQLPTQNNTSTQSPQTNQSQQNSQTSGGEFMRVFERYLAEQNNGTTSETTQTPETETQSQNNQNQNSEQTIGELLDRNRLQPGLGAGAINNQTENRTEENTTRTENRNNARNNSNNQIIAEARLQAVYGYNAANTTIPQGIANYRQWLEEKLKNKRYAGKLNTERQPITDTIRSPFDVKLPDVTPAGIAVLVDPTGKIVGEPELTRSTGYPQLNKLAIEQIKKRSFPETGKYEVYSYLIEVEQKNLPDPAGTGNS</sequence>
<organism evidence="3 4">
    <name type="scientific">Floridaenema aerugineum BLCC-F46</name>
    <dbReference type="NCBI Taxonomy" id="3153654"/>
    <lineage>
        <taxon>Bacteria</taxon>
        <taxon>Bacillati</taxon>
        <taxon>Cyanobacteriota</taxon>
        <taxon>Cyanophyceae</taxon>
        <taxon>Oscillatoriophycideae</taxon>
        <taxon>Aerosakkonematales</taxon>
        <taxon>Aerosakkonemataceae</taxon>
        <taxon>Floridanema</taxon>
        <taxon>Floridanema aerugineum</taxon>
    </lineage>
</organism>
<protein>
    <submittedName>
        <fullName evidence="3">Energy transducer TonB</fullName>
    </submittedName>
</protein>
<feature type="compositionally biased region" description="Basic and acidic residues" evidence="1">
    <location>
        <begin position="277"/>
        <end position="290"/>
    </location>
</feature>
<feature type="compositionally biased region" description="Pro residues" evidence="1">
    <location>
        <begin position="104"/>
        <end position="125"/>
    </location>
</feature>
<keyword evidence="2" id="KW-1133">Transmembrane helix</keyword>
<evidence type="ECO:0000256" key="2">
    <source>
        <dbReference type="SAM" id="Phobius"/>
    </source>
</evidence>
<reference evidence="3 4" key="1">
    <citation type="submission" date="2024-09" db="EMBL/GenBank/DDBJ databases">
        <title>Floridaenema gen nov. (Aerosakkonemataceae, Aerosakkonematales ord. nov., Cyanobacteria) from benthic tropical and subtropical fresh waters, with the description of four new species.</title>
        <authorList>
            <person name="Moretto J.A."/>
            <person name="Berthold D.E."/>
            <person name="Lefler F.W."/>
            <person name="Huang I.-S."/>
            <person name="Laughinghouse H. IV."/>
        </authorList>
    </citation>
    <scope>NUCLEOTIDE SEQUENCE [LARGE SCALE GENOMIC DNA]</scope>
    <source>
        <strain evidence="3 4">BLCC-F46</strain>
    </source>
</reference>
<dbReference type="Proteomes" id="UP001576774">
    <property type="component" value="Unassembled WGS sequence"/>
</dbReference>
<proteinExistence type="predicted"/>
<name>A0ABV4XHN2_9CYAN</name>
<dbReference type="RefSeq" id="WP_413275283.1">
    <property type="nucleotide sequence ID" value="NZ_JBHFNQ010000270.1"/>
</dbReference>
<feature type="region of interest" description="Disordered" evidence="1">
    <location>
        <begin position="224"/>
        <end position="249"/>
    </location>
</feature>
<feature type="compositionally biased region" description="Low complexity" evidence="1">
    <location>
        <begin position="73"/>
        <end position="97"/>
    </location>
</feature>
<accession>A0ABV4XHN2</accession>